<dbReference type="NCBIfam" id="NF005592">
    <property type="entry name" value="PRK07322.1"/>
    <property type="match status" value="1"/>
</dbReference>
<dbReference type="InterPro" id="IPR000836">
    <property type="entry name" value="PRTase_dom"/>
</dbReference>
<dbReference type="Gene3D" id="3.40.50.2020">
    <property type="match status" value="1"/>
</dbReference>
<dbReference type="EC" id="2.4.2.7" evidence="2"/>
<dbReference type="GO" id="GO:0003999">
    <property type="term" value="F:adenine phosphoribosyltransferase activity"/>
    <property type="evidence" value="ECO:0007669"/>
    <property type="project" value="UniProtKB-EC"/>
</dbReference>
<dbReference type="OrthoDB" id="7060065at2"/>
<name>A0A3M8RCE4_9PROT</name>
<dbReference type="Pfam" id="PF00156">
    <property type="entry name" value="Pribosyltran"/>
    <property type="match status" value="1"/>
</dbReference>
<keyword evidence="2" id="KW-0808">Transferase</keyword>
<evidence type="ECO:0000259" key="1">
    <source>
        <dbReference type="Pfam" id="PF00156"/>
    </source>
</evidence>
<dbReference type="CDD" id="cd06223">
    <property type="entry name" value="PRTases_typeI"/>
    <property type="match status" value="1"/>
</dbReference>
<dbReference type="PANTHER" id="PTHR43218">
    <property type="entry name" value="PHOSPHORIBOSYLTRANSFERASE-RELATED"/>
    <property type="match status" value="1"/>
</dbReference>
<dbReference type="AlphaFoldDB" id="A0A3M8RCE4"/>
<organism evidence="2">
    <name type="scientific">Acidithiobacillus sulfuriphilus</name>
    <dbReference type="NCBI Taxonomy" id="1867749"/>
    <lineage>
        <taxon>Bacteria</taxon>
        <taxon>Pseudomonadati</taxon>
        <taxon>Pseudomonadota</taxon>
        <taxon>Acidithiobacillia</taxon>
        <taxon>Acidithiobacillales</taxon>
        <taxon>Acidithiobacillaceae</taxon>
        <taxon>Acidithiobacillus</taxon>
    </lineage>
</organism>
<dbReference type="EMBL" id="RIZI01000146">
    <property type="protein sequence ID" value="RNF65352.1"/>
    <property type="molecule type" value="Genomic_DNA"/>
</dbReference>
<dbReference type="PANTHER" id="PTHR43218:SF1">
    <property type="entry name" value="PHOSPHORIBOSYLTRANSFERASE"/>
    <property type="match status" value="1"/>
</dbReference>
<sequence length="191" mass="20467">MTLPASYDLEIAGLRRSLPLFRVQPDLAIAVLNILGDTELVEVSARQLAVRLAEHDYAVLVTAEAKSIPLVHALSVHSGRPYVVLRKSYKSYMGDALQAQTVSITTGAPQMLYLDSKDRALLSGSRIVLVDDVVSTGSTLTGMRALMSQADAHVVGVAAICTEGDASQWQEVIALAHLPLFPSRKDGAMTP</sequence>
<comment type="caution">
    <text evidence="2">The sequence shown here is derived from an EMBL/GenBank/DDBJ whole genome shotgun (WGS) entry which is preliminary data.</text>
</comment>
<keyword evidence="2" id="KW-0328">Glycosyltransferase</keyword>
<feature type="domain" description="Phosphoribosyltransferase" evidence="1">
    <location>
        <begin position="57"/>
        <end position="164"/>
    </location>
</feature>
<protein>
    <submittedName>
        <fullName evidence="2">Adenine phosphoribosyltransferase</fullName>
        <ecNumber evidence="2">2.4.2.7</ecNumber>
    </submittedName>
</protein>
<dbReference type="RefSeq" id="WP_123102912.1">
    <property type="nucleotide sequence ID" value="NZ_CP127527.1"/>
</dbReference>
<reference evidence="2" key="1">
    <citation type="submission" date="2018-10" db="EMBL/GenBank/DDBJ databases">
        <title>Acidithiobacillus sulfuriphilus sp. nov.: an extremely acidophilic sulfur-oxidizing chemolithotroph isolated from a neutral pH environment.</title>
        <authorList>
            <person name="Falagan C."/>
            <person name="Moya-Beltran A."/>
            <person name="Quatrini R."/>
            <person name="Johnson D.B."/>
        </authorList>
    </citation>
    <scope>NUCLEOTIDE SEQUENCE [LARGE SCALE GENOMIC DNA]</scope>
    <source>
        <strain evidence="2">CJ-2</strain>
    </source>
</reference>
<dbReference type="InterPro" id="IPR029057">
    <property type="entry name" value="PRTase-like"/>
</dbReference>
<dbReference type="SUPFAM" id="SSF53271">
    <property type="entry name" value="PRTase-like"/>
    <property type="match status" value="1"/>
</dbReference>
<proteinExistence type="predicted"/>
<gene>
    <name evidence="2" type="ORF">EC580_05355</name>
</gene>
<accession>A0A3M8RCE4</accession>
<evidence type="ECO:0000313" key="2">
    <source>
        <dbReference type="EMBL" id="RNF65352.1"/>
    </source>
</evidence>